<comment type="caution">
    <text evidence="1">The sequence shown here is derived from an EMBL/GenBank/DDBJ whole genome shotgun (WGS) entry which is preliminary data.</text>
</comment>
<proteinExistence type="predicted"/>
<sequence>MESARIEPKDFSPQIINGEDLVKYIPGLYRLLDLHKDDDSNGLSKKTMRKSISEINYTKLNSISVRLIGCYGNRHLIAKLLLNLEIINQQIYELLIVSHTSFDYSNKPFLRPGIYLLVVNPDFSLVIHWPEVGCYEENSPSQCKKNMTNLHRYLTKVTEHQLCHMSDEDLESFDWNLYNTDVDSDDDKRVDLFDNIKTEIQNTQEDGVPLHPIVIESATNKSFATRKLTKKTSCMRELIIAINEWEFSQKLQSSLKERRLYIDRRTMDMKSLEILIIHGLKMEDELLGLFRRKQES</sequence>
<dbReference type="AlphaFoldDB" id="A0A9N8VW74"/>
<evidence type="ECO:0000313" key="1">
    <source>
        <dbReference type="EMBL" id="CAG8468585.1"/>
    </source>
</evidence>
<evidence type="ECO:0000313" key="2">
    <source>
        <dbReference type="Proteomes" id="UP000789570"/>
    </source>
</evidence>
<reference evidence="1" key="1">
    <citation type="submission" date="2021-06" db="EMBL/GenBank/DDBJ databases">
        <authorList>
            <person name="Kallberg Y."/>
            <person name="Tangrot J."/>
            <person name="Rosling A."/>
        </authorList>
    </citation>
    <scope>NUCLEOTIDE SEQUENCE</scope>
    <source>
        <strain evidence="1">UK204</strain>
    </source>
</reference>
<dbReference type="Proteomes" id="UP000789570">
    <property type="component" value="Unassembled WGS sequence"/>
</dbReference>
<accession>A0A9N8VW74</accession>
<dbReference type="EMBL" id="CAJVPQ010000303">
    <property type="protein sequence ID" value="CAG8468585.1"/>
    <property type="molecule type" value="Genomic_DNA"/>
</dbReference>
<gene>
    <name evidence="1" type="ORF">FCALED_LOCUS2106</name>
</gene>
<name>A0A9N8VW74_9GLOM</name>
<dbReference type="OrthoDB" id="2417504at2759"/>
<organism evidence="1 2">
    <name type="scientific">Funneliformis caledonium</name>
    <dbReference type="NCBI Taxonomy" id="1117310"/>
    <lineage>
        <taxon>Eukaryota</taxon>
        <taxon>Fungi</taxon>
        <taxon>Fungi incertae sedis</taxon>
        <taxon>Mucoromycota</taxon>
        <taxon>Glomeromycotina</taxon>
        <taxon>Glomeromycetes</taxon>
        <taxon>Glomerales</taxon>
        <taxon>Glomeraceae</taxon>
        <taxon>Funneliformis</taxon>
    </lineage>
</organism>
<protein>
    <submittedName>
        <fullName evidence="1">16130_t:CDS:1</fullName>
    </submittedName>
</protein>
<keyword evidence="2" id="KW-1185">Reference proteome</keyword>